<organism evidence="1 2">
    <name type="scientific">Dyella ginsengisoli</name>
    <dbReference type="NCBI Taxonomy" id="363848"/>
    <lineage>
        <taxon>Bacteria</taxon>
        <taxon>Pseudomonadati</taxon>
        <taxon>Pseudomonadota</taxon>
        <taxon>Gammaproteobacteria</taxon>
        <taxon>Lysobacterales</taxon>
        <taxon>Rhodanobacteraceae</taxon>
        <taxon>Dyella</taxon>
    </lineage>
</organism>
<feature type="non-terminal residue" evidence="1">
    <location>
        <position position="1"/>
    </location>
</feature>
<dbReference type="EMBL" id="JADIKM010000003">
    <property type="protein sequence ID" value="MFK2904306.1"/>
    <property type="molecule type" value="Genomic_DNA"/>
</dbReference>
<keyword evidence="2" id="KW-1185">Reference proteome</keyword>
<comment type="caution">
    <text evidence="1">The sequence shown here is derived from an EMBL/GenBank/DDBJ whole genome shotgun (WGS) entry which is preliminary data.</text>
</comment>
<protein>
    <submittedName>
        <fullName evidence="1">S-layer family protein</fullName>
    </submittedName>
</protein>
<reference evidence="1 2" key="1">
    <citation type="submission" date="2020-10" db="EMBL/GenBank/DDBJ databases">
        <title>Phylogeny of dyella-like bacteria.</title>
        <authorList>
            <person name="Fu J."/>
        </authorList>
    </citation>
    <scope>NUCLEOTIDE SEQUENCE [LARGE SCALE GENOMIC DNA]</scope>
    <source>
        <strain evidence="1 2">Gsoil3046</strain>
    </source>
</reference>
<sequence>NGTVELTAGGTLTLPTSGIDTGTADLTLAANGGSLVMPGALSGANVTLSGRDGITLGSNLTSPGTVTLTSSAGAISQTGGVLTAGTLTGSSFGDTTLARANHVGTLGAVSASNFTLSNAQALTVGSNLIIGGGTGVIALTTTSGGLAIQHDLNGGVLALQSAGDLSLAGNLIGSSVALVSGGNIAQSAGVIQTGTLTGQAGGSATLAKANRVGTLGDFSAANGLNFINAQAMTVGGAVNGTSSTSLSTTSGSLIVGGSIGGASIALAGQSGLAINGAVNAGTGDVSLDSAGGAITEGSAGVLTAGSLSGTSAGSTTLDGANQVVTLGNFATGGDFSFRDARTLTVNSPLDIRGGSGNLSLTAAGGSSDLILATGLTGGAITLAAGRNITSSAGIAATTLTGSAGGQALLGSANNVGTLGDFSAANLKFGNAGALVIGGQVNTGGGALNLSTSTGTLSLTGALNGGAVSLASAGDLALGGQVTANALALQSGGAISQGAGSVITANSLSGQSTGSTALEGANRVGALGSFSADGLRFANATGLTVTGPVDGGSATTLTTTAGDLLLQGEIRGATTTLQSAGAITEGGSGIVVADQLTGHAAGIATLAGANRVGSLGAFDAAGLNLSNSGTLAIAGPVVVGGTTTLATTTGDLHVDGSIDSSVLRLESAGAISEGAGGVITAGTLSGSAAGVTTLGTRAQPIANHVGTLGNFSSPAGFSFTNAQTLTLASVDASSFTIDAGHAALYLGVTGGDLLQSGQTPLYDGAGTFFASGKMGTAVAPIYVIGDSAQVIADVGAPPAYFYAVDRQGNILPLTGDLSFNVPTSLFFGKAQNGNGRGDAYIDPSVISANYRSFGIVPSGILLPEDQQQCQPELEDCSGE</sequence>
<evidence type="ECO:0000313" key="2">
    <source>
        <dbReference type="Proteomes" id="UP001620460"/>
    </source>
</evidence>
<accession>A0ABW8JT36</accession>
<dbReference type="Proteomes" id="UP001620460">
    <property type="component" value="Unassembled WGS sequence"/>
</dbReference>
<evidence type="ECO:0000313" key="1">
    <source>
        <dbReference type="EMBL" id="MFK2904306.1"/>
    </source>
</evidence>
<gene>
    <name evidence="1" type="ORF">ISP17_10045</name>
</gene>
<name>A0ABW8JT36_9GAMM</name>
<proteinExistence type="predicted"/>
<dbReference type="RefSeq" id="WP_404632703.1">
    <property type="nucleotide sequence ID" value="NZ_JADIKM010000003.1"/>
</dbReference>